<proteinExistence type="predicted"/>
<evidence type="ECO:0000256" key="1">
    <source>
        <dbReference type="SAM" id="MobiDB-lite"/>
    </source>
</evidence>
<feature type="region of interest" description="Disordered" evidence="1">
    <location>
        <begin position="23"/>
        <end position="46"/>
    </location>
</feature>
<dbReference type="AlphaFoldDB" id="A0AAD7MHJ9"/>
<gene>
    <name evidence="3" type="ORF">B0H16DRAFT_1740365</name>
</gene>
<feature type="region of interest" description="Disordered" evidence="1">
    <location>
        <begin position="83"/>
        <end position="117"/>
    </location>
</feature>
<sequence>MGDTICSGLAYILTCCCCCSGSDPGTDGSGFCSGLGRRKKDRDPREKALKREFMGRGYHQDAVGRIHVEQPSKSQLMTTVMGQQSGGGEIVHSSPDQTKEGVVLPSVPPGIASKDPA</sequence>
<reference evidence="3" key="1">
    <citation type="submission" date="2023-03" db="EMBL/GenBank/DDBJ databases">
        <title>Massive genome expansion in bonnet fungi (Mycena s.s.) driven by repeated elements and novel gene families across ecological guilds.</title>
        <authorList>
            <consortium name="Lawrence Berkeley National Laboratory"/>
            <person name="Harder C.B."/>
            <person name="Miyauchi S."/>
            <person name="Viragh M."/>
            <person name="Kuo A."/>
            <person name="Thoen E."/>
            <person name="Andreopoulos B."/>
            <person name="Lu D."/>
            <person name="Skrede I."/>
            <person name="Drula E."/>
            <person name="Henrissat B."/>
            <person name="Morin E."/>
            <person name="Kohler A."/>
            <person name="Barry K."/>
            <person name="LaButti K."/>
            <person name="Morin E."/>
            <person name="Salamov A."/>
            <person name="Lipzen A."/>
            <person name="Mereny Z."/>
            <person name="Hegedus B."/>
            <person name="Baldrian P."/>
            <person name="Stursova M."/>
            <person name="Weitz H."/>
            <person name="Taylor A."/>
            <person name="Grigoriev I.V."/>
            <person name="Nagy L.G."/>
            <person name="Martin F."/>
            <person name="Kauserud H."/>
        </authorList>
    </citation>
    <scope>NUCLEOTIDE SEQUENCE</scope>
    <source>
        <strain evidence="3">CBHHK182m</strain>
    </source>
</reference>
<evidence type="ECO:0000256" key="2">
    <source>
        <dbReference type="SAM" id="SignalP"/>
    </source>
</evidence>
<keyword evidence="4" id="KW-1185">Reference proteome</keyword>
<evidence type="ECO:0000313" key="3">
    <source>
        <dbReference type="EMBL" id="KAJ7717793.1"/>
    </source>
</evidence>
<protein>
    <submittedName>
        <fullName evidence="3">Uncharacterized protein</fullName>
    </submittedName>
</protein>
<evidence type="ECO:0000313" key="4">
    <source>
        <dbReference type="Proteomes" id="UP001215598"/>
    </source>
</evidence>
<organism evidence="3 4">
    <name type="scientific">Mycena metata</name>
    <dbReference type="NCBI Taxonomy" id="1033252"/>
    <lineage>
        <taxon>Eukaryota</taxon>
        <taxon>Fungi</taxon>
        <taxon>Dikarya</taxon>
        <taxon>Basidiomycota</taxon>
        <taxon>Agaricomycotina</taxon>
        <taxon>Agaricomycetes</taxon>
        <taxon>Agaricomycetidae</taxon>
        <taxon>Agaricales</taxon>
        <taxon>Marasmiineae</taxon>
        <taxon>Mycenaceae</taxon>
        <taxon>Mycena</taxon>
    </lineage>
</organism>
<dbReference type="EMBL" id="JARKIB010000272">
    <property type="protein sequence ID" value="KAJ7717793.1"/>
    <property type="molecule type" value="Genomic_DNA"/>
</dbReference>
<comment type="caution">
    <text evidence="3">The sequence shown here is derived from an EMBL/GenBank/DDBJ whole genome shotgun (WGS) entry which is preliminary data.</text>
</comment>
<feature type="chain" id="PRO_5041987331" evidence="2">
    <location>
        <begin position="22"/>
        <end position="117"/>
    </location>
</feature>
<accession>A0AAD7MHJ9</accession>
<name>A0AAD7MHJ9_9AGAR</name>
<feature type="signal peptide" evidence="2">
    <location>
        <begin position="1"/>
        <end position="21"/>
    </location>
</feature>
<dbReference type="Proteomes" id="UP001215598">
    <property type="component" value="Unassembled WGS sequence"/>
</dbReference>
<keyword evidence="2" id="KW-0732">Signal</keyword>